<evidence type="ECO:0000313" key="2">
    <source>
        <dbReference type="EMBL" id="ARJ05285.1"/>
    </source>
</evidence>
<dbReference type="AlphaFoldDB" id="A0A1X9LJA7"/>
<dbReference type="InterPro" id="IPR003675">
    <property type="entry name" value="Rce1/LyrA-like_dom"/>
</dbReference>
<sequence length="289" mass="30540">MNDPVRTAEASAAVTSDRLGLVDRRAFAWFLGVLAALTTAVLAPLWLTGADADTFNAVVPALSWAPALSALAAHLLARRRASFIRWAAIRPFASRRILGTWALMLGVFLVIPAASTGLGVATGVVAWQPSADAWSLVPLILPFALLGLLTVTGEEIGWRGALQSTLAPWGAFRASAVIALLWMVWHLPLTLGYASSGDLALREVGATSIDLLIIGFVLSAARIMSSSMWPAAWAHALMNSTLVFAESALTTPTRELADGPFWAMQAITWAVAALAALATMLIATRATRS</sequence>
<dbReference type="Proteomes" id="UP000192775">
    <property type="component" value="Chromosome"/>
</dbReference>
<dbReference type="GO" id="GO:0004175">
    <property type="term" value="F:endopeptidase activity"/>
    <property type="evidence" value="ECO:0007669"/>
    <property type="project" value="UniProtKB-ARBA"/>
</dbReference>
<reference evidence="2 3" key="1">
    <citation type="submission" date="2017-04" db="EMBL/GenBank/DDBJ databases">
        <authorList>
            <person name="Afonso C.L."/>
            <person name="Miller P.J."/>
            <person name="Scott M.A."/>
            <person name="Spackman E."/>
            <person name="Goraichik I."/>
            <person name="Dimitrov K.M."/>
            <person name="Suarez D.L."/>
            <person name="Swayne D.E."/>
        </authorList>
    </citation>
    <scope>NUCLEOTIDE SEQUENCE [LARGE SCALE GENOMIC DNA]</scope>
    <source>
        <strain evidence="3">XA(T)</strain>
    </source>
</reference>
<dbReference type="KEGG" id="cphy:B5808_08705"/>
<dbReference type="STRING" id="1619308.B5808_08705"/>
<keyword evidence="3" id="KW-1185">Reference proteome</keyword>
<dbReference type="EMBL" id="CP020715">
    <property type="protein sequence ID" value="ARJ05285.1"/>
    <property type="molecule type" value="Genomic_DNA"/>
</dbReference>
<accession>A0A1X9LJA7</accession>
<evidence type="ECO:0000259" key="1">
    <source>
        <dbReference type="Pfam" id="PF02517"/>
    </source>
</evidence>
<organism evidence="2 3">
    <name type="scientific">Cnuibacter physcomitrellae</name>
    <dbReference type="NCBI Taxonomy" id="1619308"/>
    <lineage>
        <taxon>Bacteria</taxon>
        <taxon>Bacillati</taxon>
        <taxon>Actinomycetota</taxon>
        <taxon>Actinomycetes</taxon>
        <taxon>Micrococcales</taxon>
        <taxon>Microbacteriaceae</taxon>
        <taxon>Cnuibacter</taxon>
    </lineage>
</organism>
<dbReference type="Pfam" id="PF02517">
    <property type="entry name" value="Rce1-like"/>
    <property type="match status" value="1"/>
</dbReference>
<dbReference type="RefSeq" id="WP_085019423.1">
    <property type="nucleotide sequence ID" value="NZ_BMHD01000001.1"/>
</dbReference>
<dbReference type="InterPro" id="IPR042150">
    <property type="entry name" value="MmRce1-like"/>
</dbReference>
<dbReference type="GO" id="GO:0080120">
    <property type="term" value="P:CAAX-box protein maturation"/>
    <property type="evidence" value="ECO:0007669"/>
    <property type="project" value="UniProtKB-ARBA"/>
</dbReference>
<proteinExistence type="predicted"/>
<evidence type="ECO:0000313" key="3">
    <source>
        <dbReference type="Proteomes" id="UP000192775"/>
    </source>
</evidence>
<name>A0A1X9LJA7_9MICO</name>
<gene>
    <name evidence="2" type="ORF">B5808_08705</name>
</gene>
<dbReference type="PANTHER" id="PTHR35797:SF1">
    <property type="entry name" value="PROTEASE"/>
    <property type="match status" value="1"/>
</dbReference>
<protein>
    <recommendedName>
        <fullName evidence="1">CAAX prenyl protease 2/Lysostaphin resistance protein A-like domain-containing protein</fullName>
    </recommendedName>
</protein>
<dbReference type="PANTHER" id="PTHR35797">
    <property type="entry name" value="PROTEASE-RELATED"/>
    <property type="match status" value="1"/>
</dbReference>
<feature type="domain" description="CAAX prenyl protease 2/Lysostaphin resistance protein A-like" evidence="1">
    <location>
        <begin position="139"/>
        <end position="240"/>
    </location>
</feature>